<feature type="transmembrane region" description="Helical" evidence="5">
    <location>
        <begin position="394"/>
        <end position="414"/>
    </location>
</feature>
<dbReference type="Proteomes" id="UP000256645">
    <property type="component" value="Unassembled WGS sequence"/>
</dbReference>
<evidence type="ECO:0000256" key="3">
    <source>
        <dbReference type="ARBA" id="ARBA00022989"/>
    </source>
</evidence>
<sequence length="446" mass="51079">MEQGYLSVDDTSRLVKVIMVDYSAKDEAPEVIELPWPKALEGFINFLYKFEETFQDLLLRRSAIFATEAPKLNQSLRLAKTGIPVPRLALEQVAVSLEDFEALWQNDAGSVSILREPLRFLMQTPNDGGLFCSMVTKSNESTSAGNSQDRMATFGRGPFSTIFIGSESEINFLETTRSYTISSNNRSDVAIILLPLEILVRHVRQLFEDLARLISKVSVIENVVINGSDSDMTDFRDLIKRLHVCSQDLVKLRRRWHFQVTLATTIREFIVGEPIGSEQIKLWGAVSLQLKMSQSLEYDLNVLPERIHDQSNAIFNLMVQRDTQTSMDMAKLSRQDNLYMRDIAAATLRDSSSMKTIAVMTMVFLPGTFICSFFSMTMFDWSSQPQQPSVSPYIWVYFAVMVPLTLLVIAVWWWKTRESRQEQEENKKFRLARSSTWRTAFQPEHT</sequence>
<evidence type="ECO:0000313" key="6">
    <source>
        <dbReference type="EMBL" id="RDW56689.1"/>
    </source>
</evidence>
<dbReference type="STRING" id="1849047.A0A3D8Q4D4"/>
<evidence type="ECO:0000256" key="5">
    <source>
        <dbReference type="SAM" id="Phobius"/>
    </source>
</evidence>
<dbReference type="Gene3D" id="1.20.58.340">
    <property type="entry name" value="Magnesium transport protein CorA, transmembrane region"/>
    <property type="match status" value="1"/>
</dbReference>
<reference evidence="6 7" key="1">
    <citation type="journal article" date="2018" name="IMA Fungus">
        <title>IMA Genome-F 9: Draft genome sequence of Annulohypoxylon stygium, Aspergillus mulundensis, Berkeleyomyces basicola (syn. Thielaviopsis basicola), Ceratocystis smalleyi, two Cercospora beticola strains, Coleophoma cylindrospora, Fusarium fracticaudum, Phialophora cf. hyalina, and Morchella septimelata.</title>
        <authorList>
            <person name="Wingfield B.D."/>
            <person name="Bills G.F."/>
            <person name="Dong Y."/>
            <person name="Huang W."/>
            <person name="Nel W.J."/>
            <person name="Swalarsk-Parry B.S."/>
            <person name="Vaghefi N."/>
            <person name="Wilken P.M."/>
            <person name="An Z."/>
            <person name="de Beer Z.W."/>
            <person name="De Vos L."/>
            <person name="Chen L."/>
            <person name="Duong T.A."/>
            <person name="Gao Y."/>
            <person name="Hammerbacher A."/>
            <person name="Kikkert J.R."/>
            <person name="Li Y."/>
            <person name="Li H."/>
            <person name="Li K."/>
            <person name="Li Q."/>
            <person name="Liu X."/>
            <person name="Ma X."/>
            <person name="Naidoo K."/>
            <person name="Pethybridge S.J."/>
            <person name="Sun J."/>
            <person name="Steenkamp E.T."/>
            <person name="van der Nest M.A."/>
            <person name="van Wyk S."/>
            <person name="Wingfield M.J."/>
            <person name="Xiong C."/>
            <person name="Yue Q."/>
            <person name="Zhang X."/>
        </authorList>
    </citation>
    <scope>NUCLEOTIDE SEQUENCE [LARGE SCALE GENOMIC DNA]</scope>
    <source>
        <strain evidence="6 7">BP6252</strain>
    </source>
</reference>
<dbReference type="AlphaFoldDB" id="A0A3D8Q4D4"/>
<dbReference type="EMBL" id="PDLM01000034">
    <property type="protein sequence ID" value="RDW56689.1"/>
    <property type="molecule type" value="Genomic_DNA"/>
</dbReference>
<evidence type="ECO:0000313" key="7">
    <source>
        <dbReference type="Proteomes" id="UP000256645"/>
    </source>
</evidence>
<dbReference type="InterPro" id="IPR045863">
    <property type="entry name" value="CorA_TM1_TM2"/>
</dbReference>
<feature type="transmembrane region" description="Helical" evidence="5">
    <location>
        <begin position="357"/>
        <end position="379"/>
    </location>
</feature>
<protein>
    <submittedName>
        <fullName evidence="6">Uncharacterized protein</fullName>
    </submittedName>
</protein>
<keyword evidence="4 5" id="KW-0472">Membrane</keyword>
<proteinExistence type="predicted"/>
<dbReference type="GO" id="GO:0016020">
    <property type="term" value="C:membrane"/>
    <property type="evidence" value="ECO:0007669"/>
    <property type="project" value="UniProtKB-SubCell"/>
</dbReference>
<evidence type="ECO:0000256" key="2">
    <source>
        <dbReference type="ARBA" id="ARBA00022692"/>
    </source>
</evidence>
<keyword evidence="7" id="KW-1185">Reference proteome</keyword>
<gene>
    <name evidence="6" type="ORF">BP6252_14041</name>
</gene>
<organism evidence="6 7">
    <name type="scientific">Coleophoma cylindrospora</name>
    <dbReference type="NCBI Taxonomy" id="1849047"/>
    <lineage>
        <taxon>Eukaryota</taxon>
        <taxon>Fungi</taxon>
        <taxon>Dikarya</taxon>
        <taxon>Ascomycota</taxon>
        <taxon>Pezizomycotina</taxon>
        <taxon>Leotiomycetes</taxon>
        <taxon>Helotiales</taxon>
        <taxon>Dermateaceae</taxon>
        <taxon>Coleophoma</taxon>
    </lineage>
</organism>
<evidence type="ECO:0000256" key="4">
    <source>
        <dbReference type="ARBA" id="ARBA00023136"/>
    </source>
</evidence>
<evidence type="ECO:0000256" key="1">
    <source>
        <dbReference type="ARBA" id="ARBA00004141"/>
    </source>
</evidence>
<keyword evidence="3 5" id="KW-1133">Transmembrane helix</keyword>
<keyword evidence="2 5" id="KW-0812">Transmembrane</keyword>
<dbReference type="SUPFAM" id="SSF144083">
    <property type="entry name" value="Magnesium transport protein CorA, transmembrane region"/>
    <property type="match status" value="1"/>
</dbReference>
<comment type="subcellular location">
    <subcellularLocation>
        <location evidence="1">Membrane</location>
        <topology evidence="1">Multi-pass membrane protein</topology>
    </subcellularLocation>
</comment>
<accession>A0A3D8Q4D4</accession>
<comment type="caution">
    <text evidence="6">The sequence shown here is derived from an EMBL/GenBank/DDBJ whole genome shotgun (WGS) entry which is preliminary data.</text>
</comment>
<dbReference type="OrthoDB" id="2830640at2759"/>
<name>A0A3D8Q4D4_9HELO</name>